<dbReference type="EMBL" id="CAEZSR010000300">
    <property type="protein sequence ID" value="CAB4598947.1"/>
    <property type="molecule type" value="Genomic_DNA"/>
</dbReference>
<accession>A0A6J6GCS9</accession>
<gene>
    <name evidence="2" type="ORF">UFOPK1493_04188</name>
</gene>
<evidence type="ECO:0000256" key="1">
    <source>
        <dbReference type="SAM" id="MobiDB-lite"/>
    </source>
</evidence>
<feature type="compositionally biased region" description="Low complexity" evidence="1">
    <location>
        <begin position="51"/>
        <end position="60"/>
    </location>
</feature>
<evidence type="ECO:0000313" key="2">
    <source>
        <dbReference type="EMBL" id="CAB4598947.1"/>
    </source>
</evidence>
<protein>
    <submittedName>
        <fullName evidence="2">Unannotated protein</fullName>
    </submittedName>
</protein>
<feature type="compositionally biased region" description="Basic and acidic residues" evidence="1">
    <location>
        <begin position="63"/>
        <end position="82"/>
    </location>
</feature>
<organism evidence="2">
    <name type="scientific">freshwater metagenome</name>
    <dbReference type="NCBI Taxonomy" id="449393"/>
    <lineage>
        <taxon>unclassified sequences</taxon>
        <taxon>metagenomes</taxon>
        <taxon>ecological metagenomes</taxon>
    </lineage>
</organism>
<dbReference type="AlphaFoldDB" id="A0A6J6GCS9"/>
<reference evidence="2" key="1">
    <citation type="submission" date="2020-05" db="EMBL/GenBank/DDBJ databases">
        <authorList>
            <person name="Chiriac C."/>
            <person name="Salcher M."/>
            <person name="Ghai R."/>
            <person name="Kavagutti S V."/>
        </authorList>
    </citation>
    <scope>NUCLEOTIDE SEQUENCE</scope>
</reference>
<sequence length="82" mass="8671">MALRHAGVCRECGVELPPKTTAVYDFTEKNVICLACGGDAASVHQTAAARAPRPVVPTVAGITDRRRADRRSADRRGAGNPN</sequence>
<feature type="region of interest" description="Disordered" evidence="1">
    <location>
        <begin position="51"/>
        <end position="82"/>
    </location>
</feature>
<name>A0A6J6GCS9_9ZZZZ</name>
<proteinExistence type="predicted"/>